<feature type="compositionally biased region" description="Polar residues" evidence="11">
    <location>
        <begin position="352"/>
        <end position="367"/>
    </location>
</feature>
<feature type="region of interest" description="Disordered" evidence="11">
    <location>
        <begin position="222"/>
        <end position="302"/>
    </location>
</feature>
<proteinExistence type="predicted"/>
<dbReference type="Pfam" id="PF07714">
    <property type="entry name" value="PK_Tyr_Ser-Thr"/>
    <property type="match status" value="1"/>
</dbReference>
<dbReference type="InterPro" id="IPR046861">
    <property type="entry name" value="SAM_KSR1_N"/>
</dbReference>
<dbReference type="CDD" id="cd20812">
    <property type="entry name" value="C1_KSR"/>
    <property type="match status" value="1"/>
</dbReference>
<dbReference type="InterPro" id="IPR013761">
    <property type="entry name" value="SAM/pointed_sf"/>
</dbReference>
<dbReference type="InterPro" id="IPR046349">
    <property type="entry name" value="C1-like_sf"/>
</dbReference>
<dbReference type="Gene3D" id="1.10.510.10">
    <property type="entry name" value="Transferase(Phosphotransferase) domain 1"/>
    <property type="match status" value="1"/>
</dbReference>
<dbReference type="PROSITE" id="PS50011">
    <property type="entry name" value="PROTEIN_KINASE_DOM"/>
    <property type="match status" value="1"/>
</dbReference>
<feature type="compositionally biased region" description="Low complexity" evidence="11">
    <location>
        <begin position="329"/>
        <end position="338"/>
    </location>
</feature>
<dbReference type="Pfam" id="PF00130">
    <property type="entry name" value="C1_1"/>
    <property type="match status" value="1"/>
</dbReference>
<comment type="catalytic activity">
    <reaction evidence="8">
        <text>L-threonyl-[protein] + ATP = O-phospho-L-threonyl-[protein] + ADP + H(+)</text>
        <dbReference type="Rhea" id="RHEA:46608"/>
        <dbReference type="Rhea" id="RHEA-COMP:11060"/>
        <dbReference type="Rhea" id="RHEA-COMP:11605"/>
        <dbReference type="ChEBI" id="CHEBI:15378"/>
        <dbReference type="ChEBI" id="CHEBI:30013"/>
        <dbReference type="ChEBI" id="CHEBI:30616"/>
        <dbReference type="ChEBI" id="CHEBI:61977"/>
        <dbReference type="ChEBI" id="CHEBI:456216"/>
        <dbReference type="EC" id="2.7.11.1"/>
    </reaction>
</comment>
<dbReference type="InterPro" id="IPR008271">
    <property type="entry name" value="Ser/Thr_kinase_AS"/>
</dbReference>
<keyword evidence="5" id="KW-0418">Kinase</keyword>
<dbReference type="PROSITE" id="PS50081">
    <property type="entry name" value="ZF_DAG_PE_2"/>
    <property type="match status" value="1"/>
</dbReference>
<evidence type="ECO:0000256" key="4">
    <source>
        <dbReference type="ARBA" id="ARBA00022741"/>
    </source>
</evidence>
<organism evidence="14 15">
    <name type="scientific">Varroa destructor</name>
    <name type="common">Honeybee mite</name>
    <dbReference type="NCBI Taxonomy" id="109461"/>
    <lineage>
        <taxon>Eukaryota</taxon>
        <taxon>Metazoa</taxon>
        <taxon>Ecdysozoa</taxon>
        <taxon>Arthropoda</taxon>
        <taxon>Chelicerata</taxon>
        <taxon>Arachnida</taxon>
        <taxon>Acari</taxon>
        <taxon>Parasitiformes</taxon>
        <taxon>Mesostigmata</taxon>
        <taxon>Gamasina</taxon>
        <taxon>Dermanyssoidea</taxon>
        <taxon>Varroidae</taxon>
        <taxon>Varroa</taxon>
    </lineage>
</organism>
<dbReference type="SMART" id="SM00109">
    <property type="entry name" value="C1"/>
    <property type="match status" value="1"/>
</dbReference>
<name>A0A7M7KVW0_VARDE</name>
<feature type="region of interest" description="Disordered" evidence="11">
    <location>
        <begin position="329"/>
        <end position="529"/>
    </location>
</feature>
<feature type="domain" description="Phorbol-ester/DAG-type" evidence="13">
    <location>
        <begin position="532"/>
        <end position="576"/>
    </location>
</feature>
<evidence type="ECO:0000256" key="10">
    <source>
        <dbReference type="PROSITE-ProRule" id="PRU10141"/>
    </source>
</evidence>
<dbReference type="GO" id="GO:0046872">
    <property type="term" value="F:metal ion binding"/>
    <property type="evidence" value="ECO:0007669"/>
    <property type="project" value="UniProtKB-KW"/>
</dbReference>
<evidence type="ECO:0000256" key="11">
    <source>
        <dbReference type="SAM" id="MobiDB-lite"/>
    </source>
</evidence>
<dbReference type="GeneID" id="111252631"/>
<feature type="compositionally biased region" description="Low complexity" evidence="11">
    <location>
        <begin position="600"/>
        <end position="612"/>
    </location>
</feature>
<keyword evidence="4 10" id="KW-0547">Nucleotide-binding</keyword>
<evidence type="ECO:0000256" key="1">
    <source>
        <dbReference type="ARBA" id="ARBA00022527"/>
    </source>
</evidence>
<dbReference type="FunFam" id="3.30.200.20:FF:000034">
    <property type="entry name" value="Kinase suppressor of Ras 1"/>
    <property type="match status" value="1"/>
</dbReference>
<evidence type="ECO:0000259" key="12">
    <source>
        <dbReference type="PROSITE" id="PS50011"/>
    </source>
</evidence>
<dbReference type="Gene3D" id="3.30.60.20">
    <property type="match status" value="1"/>
</dbReference>
<evidence type="ECO:0000313" key="15">
    <source>
        <dbReference type="Proteomes" id="UP000594260"/>
    </source>
</evidence>
<dbReference type="CDD" id="cd14063">
    <property type="entry name" value="PK_KSR"/>
    <property type="match status" value="1"/>
</dbReference>
<evidence type="ECO:0000256" key="5">
    <source>
        <dbReference type="ARBA" id="ARBA00022777"/>
    </source>
</evidence>
<dbReference type="InterPro" id="IPR011009">
    <property type="entry name" value="Kinase-like_dom_sf"/>
</dbReference>
<evidence type="ECO:0000256" key="7">
    <source>
        <dbReference type="ARBA" id="ARBA00022840"/>
    </source>
</evidence>
<keyword evidence="3" id="KW-0479">Metal-binding</keyword>
<dbReference type="InterPro" id="IPR046933">
    <property type="entry name" value="SAM_KSR1_N_sf"/>
</dbReference>
<evidence type="ECO:0000259" key="13">
    <source>
        <dbReference type="PROSITE" id="PS50081"/>
    </source>
</evidence>
<dbReference type="Pfam" id="PF13543">
    <property type="entry name" value="SAM_KSR1"/>
    <property type="match status" value="1"/>
</dbReference>
<feature type="compositionally biased region" description="Polar residues" evidence="11">
    <location>
        <begin position="269"/>
        <end position="278"/>
    </location>
</feature>
<feature type="region of interest" description="Disordered" evidence="11">
    <location>
        <begin position="593"/>
        <end position="660"/>
    </location>
</feature>
<dbReference type="PANTHER" id="PTHR44329:SF253">
    <property type="entry name" value="KINASE SUPPRESSOR OF RAS 2"/>
    <property type="match status" value="1"/>
</dbReference>
<dbReference type="GO" id="GO:0005524">
    <property type="term" value="F:ATP binding"/>
    <property type="evidence" value="ECO:0007669"/>
    <property type="project" value="UniProtKB-UniRule"/>
</dbReference>
<feature type="domain" description="Protein kinase" evidence="12">
    <location>
        <begin position="736"/>
        <end position="1007"/>
    </location>
</feature>
<dbReference type="PANTHER" id="PTHR44329">
    <property type="entry name" value="SERINE/THREONINE-PROTEIN KINASE TNNI3K-RELATED"/>
    <property type="match status" value="1"/>
</dbReference>
<evidence type="ECO:0000256" key="6">
    <source>
        <dbReference type="ARBA" id="ARBA00022833"/>
    </source>
</evidence>
<evidence type="ECO:0000256" key="3">
    <source>
        <dbReference type="ARBA" id="ARBA00022723"/>
    </source>
</evidence>
<feature type="compositionally biased region" description="Low complexity" evidence="11">
    <location>
        <begin position="467"/>
        <end position="484"/>
    </location>
</feature>
<dbReference type="PROSITE" id="PS00108">
    <property type="entry name" value="PROTEIN_KINASE_ST"/>
    <property type="match status" value="1"/>
</dbReference>
<dbReference type="PROSITE" id="PS00107">
    <property type="entry name" value="PROTEIN_KINASE_ATP"/>
    <property type="match status" value="1"/>
</dbReference>
<dbReference type="Gene3D" id="1.10.150.50">
    <property type="entry name" value="Transcription Factor, Ets-1"/>
    <property type="match status" value="1"/>
</dbReference>
<feature type="compositionally biased region" description="Low complexity" evidence="11">
    <location>
        <begin position="369"/>
        <end position="378"/>
    </location>
</feature>
<dbReference type="PROSITE" id="PS00479">
    <property type="entry name" value="ZF_DAG_PE_1"/>
    <property type="match status" value="1"/>
</dbReference>
<dbReference type="InterPro" id="IPR017441">
    <property type="entry name" value="Protein_kinase_ATP_BS"/>
</dbReference>
<dbReference type="InterPro" id="IPR001245">
    <property type="entry name" value="Ser-Thr/Tyr_kinase_cat_dom"/>
</dbReference>
<keyword evidence="7 10" id="KW-0067">ATP-binding</keyword>
<keyword evidence="1" id="KW-0723">Serine/threonine-protein kinase</keyword>
<dbReference type="Pfam" id="PF20406">
    <property type="entry name" value="SAM_KSR1_N"/>
    <property type="match status" value="1"/>
</dbReference>
<dbReference type="AlphaFoldDB" id="A0A7M7KVW0"/>
<sequence>MAAEERYGSREACLQAQAMIDISFEHLNGLRTTCLADNHITQNEIRILETKLVRLFARQLVARQQLERSEDPFEYPKLQMWLRVVGLSEPSIAGVSRLVGGSFDQLLARSDDQIKDVLCDQTEERLRLLTALRNLRKCTSRQLSGTTQTFEDGFEDLSWEYLTCPEGLTIESRLGASMASGSSCSSSSSYAGTIDGTATSGEKAAITGGTGSGIAMNTAGTGSAAGTPGGSPATVNNSSGVSGLAGSGAGPQAILTQPASPGSPLVNHLVSQSGNSAGNATTASSVGSVTSNNMTPHVNNSANSTAVNATAGVSPVEKLVNPTALTASGNAASSASAGPCQHSRTPPYIRKTPTSFVTSLNNNNNAAERSGSSGLVSKSRSHEHSLRDHQLEFQQPPYPHLQPQIQHHSCTSSTNSVSGSSNQPLQLQTQPQQQQQQQQQFSQHIVGGPSGIGRCPPRRRHQTEPTPASGSLSPSRSPSFITSPDASADNAFVESPDAPGLAGPHGQQQPASVPTLAVPRSPRLPGMGHAIHHRFSSTVKVTTCQQCDKPMFFGYKCRECKFRCHRDCVDKVPPSCGLPNELVDVFAQRYNQGAGSEQVSSSPLPGHSPSLPRHVLSRQGLPGGVGPHFSSAYGPQTGDSSSNTSSCNSSAPNSPQVLASVGGVSGKQVFRFPPDDLVAAASGRDGSLPSTSGQGHAGKANSLRSTDSDRTVVSAASNSGSISLSLREWDIPLDEVQLQEKLGEGRFGVVYRGSWHGAVAVKMLNMEQASQSASRQSEIMDTFKQEVATFRKTRHENLVLFMGACMKPPQLAIVTSLCKGMTLYRHLHLRKDKFNLNRISQIALQICHGMGYLHARGILHKDLKTKNIFYENGKVVITDFGLFSVVKLCQGGQGGHRGDWLTIPQGWLCYLAPELIRDLRPGAGQPDLSFSTRSDVYAFGTVFYELLCGDWPFRSQPPEAIIWQVAKGVKPPLANLQTSQDVKDILMSCWSFQADDRPDFARLQMLLVRLPKKRLARCPSHPVHLSRSAESVF</sequence>
<dbReference type="Gene3D" id="6.10.140.1120">
    <property type="match status" value="1"/>
</dbReference>
<dbReference type="SUPFAM" id="SSF57889">
    <property type="entry name" value="Cysteine-rich domain"/>
    <property type="match status" value="1"/>
</dbReference>
<feature type="compositionally biased region" description="Low complexity" evidence="11">
    <location>
        <begin position="279"/>
        <end position="302"/>
    </location>
</feature>
<dbReference type="InterPro" id="IPR025561">
    <property type="entry name" value="KSR_SAM-like_dom"/>
</dbReference>
<feature type="compositionally biased region" description="Low complexity" evidence="11">
    <location>
        <begin position="409"/>
        <end position="440"/>
    </location>
</feature>
<keyword evidence="2" id="KW-0808">Transferase</keyword>
<keyword evidence="15" id="KW-1185">Reference proteome</keyword>
<dbReference type="InterPro" id="IPR002219">
    <property type="entry name" value="PKC_DAG/PE"/>
</dbReference>
<evidence type="ECO:0000313" key="14">
    <source>
        <dbReference type="EnsemblMetazoa" id="XP_022666586"/>
    </source>
</evidence>
<dbReference type="Gene3D" id="3.30.200.20">
    <property type="entry name" value="Phosphorylase Kinase, domain 1"/>
    <property type="match status" value="1"/>
</dbReference>
<dbReference type="SMART" id="SM00220">
    <property type="entry name" value="S_TKc"/>
    <property type="match status" value="1"/>
</dbReference>
<evidence type="ECO:0000256" key="9">
    <source>
        <dbReference type="ARBA" id="ARBA00048679"/>
    </source>
</evidence>
<feature type="compositionally biased region" description="Basic and acidic residues" evidence="11">
    <location>
        <begin position="380"/>
        <end position="391"/>
    </location>
</feature>
<feature type="compositionally biased region" description="Low complexity" evidence="11">
    <location>
        <begin position="640"/>
        <end position="654"/>
    </location>
</feature>
<dbReference type="InterPro" id="IPR051681">
    <property type="entry name" value="Ser/Thr_Kinases-Pseudokinases"/>
</dbReference>
<dbReference type="RefSeq" id="XP_022666586.1">
    <property type="nucleotide sequence ID" value="XM_022810851.1"/>
</dbReference>
<feature type="compositionally biased region" description="Low complexity" evidence="11">
    <location>
        <begin position="222"/>
        <end position="242"/>
    </location>
</feature>
<dbReference type="FunFam" id="1.10.510.10:FF:000107">
    <property type="entry name" value="kinase suppressor of Ras 1"/>
    <property type="match status" value="1"/>
</dbReference>
<dbReference type="EnsemblMetazoa" id="XM_022810851">
    <property type="protein sequence ID" value="XP_022666586"/>
    <property type="gene ID" value="LOC111252631"/>
</dbReference>
<feature type="region of interest" description="Disordered" evidence="11">
    <location>
        <begin position="678"/>
        <end position="714"/>
    </location>
</feature>
<feature type="binding site" evidence="10">
    <location>
        <position position="762"/>
    </location>
    <ligand>
        <name>ATP</name>
        <dbReference type="ChEBI" id="CHEBI:30616"/>
    </ligand>
</feature>
<dbReference type="GO" id="GO:0006950">
    <property type="term" value="P:response to stress"/>
    <property type="evidence" value="ECO:0007669"/>
    <property type="project" value="UniProtKB-ARBA"/>
</dbReference>
<dbReference type="InterPro" id="IPR000719">
    <property type="entry name" value="Prot_kinase_dom"/>
</dbReference>
<reference evidence="14" key="1">
    <citation type="submission" date="2021-01" db="UniProtKB">
        <authorList>
            <consortium name="EnsemblMetazoa"/>
        </authorList>
    </citation>
    <scope>IDENTIFICATION</scope>
</reference>
<evidence type="ECO:0000256" key="8">
    <source>
        <dbReference type="ARBA" id="ARBA00047899"/>
    </source>
</evidence>
<protein>
    <submittedName>
        <fullName evidence="14">Uncharacterized protein</fullName>
    </submittedName>
</protein>
<comment type="catalytic activity">
    <reaction evidence="9">
        <text>L-seryl-[protein] + ATP = O-phospho-L-seryl-[protein] + ADP + H(+)</text>
        <dbReference type="Rhea" id="RHEA:17989"/>
        <dbReference type="Rhea" id="RHEA-COMP:9863"/>
        <dbReference type="Rhea" id="RHEA-COMP:11604"/>
        <dbReference type="ChEBI" id="CHEBI:15378"/>
        <dbReference type="ChEBI" id="CHEBI:29999"/>
        <dbReference type="ChEBI" id="CHEBI:30616"/>
        <dbReference type="ChEBI" id="CHEBI:83421"/>
        <dbReference type="ChEBI" id="CHEBI:456216"/>
        <dbReference type="EC" id="2.7.11.1"/>
    </reaction>
</comment>
<dbReference type="Proteomes" id="UP000594260">
    <property type="component" value="Unplaced"/>
</dbReference>
<dbReference type="GO" id="GO:0004674">
    <property type="term" value="F:protein serine/threonine kinase activity"/>
    <property type="evidence" value="ECO:0007669"/>
    <property type="project" value="UniProtKB-KW"/>
</dbReference>
<dbReference type="SUPFAM" id="SSF56112">
    <property type="entry name" value="Protein kinase-like (PK-like)"/>
    <property type="match status" value="1"/>
</dbReference>
<evidence type="ECO:0000256" key="2">
    <source>
        <dbReference type="ARBA" id="ARBA00022679"/>
    </source>
</evidence>
<accession>A0A7M7KVW0</accession>
<keyword evidence="6" id="KW-0862">Zinc</keyword>